<dbReference type="GO" id="GO:0006083">
    <property type="term" value="P:acetate metabolic process"/>
    <property type="evidence" value="ECO:0007669"/>
    <property type="project" value="TreeGrafter"/>
</dbReference>
<dbReference type="PANTHER" id="PTHR21060">
    <property type="entry name" value="ACETATE KINASE"/>
    <property type="match status" value="1"/>
</dbReference>
<dbReference type="InterPro" id="IPR043129">
    <property type="entry name" value="ATPase_NBD"/>
</dbReference>
<feature type="active site" description="Proton donor/acceptor" evidence="9">
    <location>
        <position position="151"/>
    </location>
</feature>
<gene>
    <name evidence="9" type="primary">ackA</name>
    <name evidence="11" type="ORF">FHR75_001252</name>
</gene>
<dbReference type="PIRSF" id="PIRSF000722">
    <property type="entry name" value="Acetate_prop_kin"/>
    <property type="match status" value="1"/>
</dbReference>
<evidence type="ECO:0000256" key="10">
    <source>
        <dbReference type="RuleBase" id="RU003835"/>
    </source>
</evidence>
<feature type="binding site" evidence="9">
    <location>
        <position position="94"/>
    </location>
    <ligand>
        <name>substrate</name>
    </ligand>
</feature>
<evidence type="ECO:0000256" key="2">
    <source>
        <dbReference type="ARBA" id="ARBA00022490"/>
    </source>
</evidence>
<comment type="catalytic activity">
    <reaction evidence="9">
        <text>acetate + ATP = acetyl phosphate + ADP</text>
        <dbReference type="Rhea" id="RHEA:11352"/>
        <dbReference type="ChEBI" id="CHEBI:22191"/>
        <dbReference type="ChEBI" id="CHEBI:30089"/>
        <dbReference type="ChEBI" id="CHEBI:30616"/>
        <dbReference type="ChEBI" id="CHEBI:456216"/>
        <dbReference type="EC" id="2.7.2.1"/>
    </reaction>
</comment>
<comment type="subcellular location">
    <subcellularLocation>
        <location evidence="9">Cytoplasm</location>
    </subcellularLocation>
</comment>
<feature type="binding site" evidence="9">
    <location>
        <position position="394"/>
    </location>
    <ligand>
        <name>Mg(2+)</name>
        <dbReference type="ChEBI" id="CHEBI:18420"/>
    </ligand>
</feature>
<dbReference type="PROSITE" id="PS01075">
    <property type="entry name" value="ACETATE_KINASE_1"/>
    <property type="match status" value="1"/>
</dbReference>
<keyword evidence="4 9" id="KW-0479">Metal-binding</keyword>
<feature type="binding site" evidence="9">
    <location>
        <begin position="337"/>
        <end position="341"/>
    </location>
    <ligand>
        <name>ATP</name>
        <dbReference type="ChEBI" id="CHEBI:30616"/>
    </ligand>
</feature>
<dbReference type="NCBIfam" id="TIGR00016">
    <property type="entry name" value="ackA"/>
    <property type="match status" value="1"/>
</dbReference>
<dbReference type="Pfam" id="PF00871">
    <property type="entry name" value="Acetate_kinase"/>
    <property type="match status" value="1"/>
</dbReference>
<comment type="caution">
    <text evidence="11">The sequence shown here is derived from an EMBL/GenBank/DDBJ whole genome shotgun (WGS) entry which is preliminary data.</text>
</comment>
<dbReference type="InterPro" id="IPR000890">
    <property type="entry name" value="Aliphatic_acid_kin_short-chain"/>
</dbReference>
<dbReference type="InterPro" id="IPR004372">
    <property type="entry name" value="Ac/propionate_kinase"/>
</dbReference>
<dbReference type="GO" id="GO:0005524">
    <property type="term" value="F:ATP binding"/>
    <property type="evidence" value="ECO:0007669"/>
    <property type="project" value="UniProtKB-KW"/>
</dbReference>
<evidence type="ECO:0000256" key="4">
    <source>
        <dbReference type="ARBA" id="ARBA00022723"/>
    </source>
</evidence>
<evidence type="ECO:0000256" key="5">
    <source>
        <dbReference type="ARBA" id="ARBA00022741"/>
    </source>
</evidence>
<dbReference type="PRINTS" id="PR00471">
    <property type="entry name" value="ACETATEKNASE"/>
</dbReference>
<sequence length="409" mass="42694">MSTSQGSVVVVNCGSSSVKLALVDPVTGERSLSCLGERIGSPDAVVHMTTTGADGRPSTRTITPAATTHRGALAHVLQRLLDLDLPPLLGVGHRVVQGGSVFHGSVRVDDRVLAQIHELSALAPLHNPANASGIEAARAVLPDLAHVAVFDTAFHQTMPETNYRYAVPTRWYEEFGVRRYGMHGTSHRYVSQRATEVLATAGRDPRGLKLVVAHLGNGCSATAVLDGRSVDTTMGLTPLEGLVMGTRSGDLDPAVVELVAERTGAGVAEVVKQLNSESGLLALSGLSNDVRTLSEKAAEGHAGARLALDVFVHRAAKHVAALTVSLGGLDALVLTGGIGENAKNVRSMLLARLAHLGLVEDPAANADHGRSSTPAGRITVPGDGPLVMVVPTDEELLIARDTVALVEHR</sequence>
<dbReference type="GO" id="GO:0005829">
    <property type="term" value="C:cytosol"/>
    <property type="evidence" value="ECO:0007669"/>
    <property type="project" value="TreeGrafter"/>
</dbReference>
<keyword evidence="6 9" id="KW-0418">Kinase</keyword>
<reference evidence="11 12" key="2">
    <citation type="submission" date="2020-08" db="EMBL/GenBank/DDBJ databases">
        <authorList>
            <person name="Partida-Martinez L."/>
            <person name="Huntemann M."/>
            <person name="Clum A."/>
            <person name="Wang J."/>
            <person name="Palaniappan K."/>
            <person name="Ritter S."/>
            <person name="Chen I.-M."/>
            <person name="Stamatis D."/>
            <person name="Reddy T."/>
            <person name="O'Malley R."/>
            <person name="Daum C."/>
            <person name="Shapiro N."/>
            <person name="Ivanova N."/>
            <person name="Kyrpides N."/>
            <person name="Woyke T."/>
        </authorList>
    </citation>
    <scope>NUCLEOTIDE SEQUENCE [LARGE SCALE GENOMIC DNA]</scope>
    <source>
        <strain evidence="11 12">AS2.23</strain>
    </source>
</reference>
<comment type="cofactor">
    <cofactor evidence="9">
        <name>Mg(2+)</name>
        <dbReference type="ChEBI" id="CHEBI:18420"/>
    </cofactor>
    <cofactor evidence="9">
        <name>Mn(2+)</name>
        <dbReference type="ChEBI" id="CHEBI:29035"/>
    </cofactor>
    <text evidence="9">Mg(2+). Can also accept Mn(2+).</text>
</comment>
<proteinExistence type="inferred from homology"/>
<name>A0A7W4TK99_KINRA</name>
<evidence type="ECO:0000256" key="1">
    <source>
        <dbReference type="ARBA" id="ARBA00008748"/>
    </source>
</evidence>
<protein>
    <recommendedName>
        <fullName evidence="9">Acetate kinase</fullName>
        <ecNumber evidence="9">2.7.2.1</ecNumber>
    </recommendedName>
    <alternativeName>
        <fullName evidence="9">Acetokinase</fullName>
    </alternativeName>
</protein>
<dbReference type="InterPro" id="IPR023865">
    <property type="entry name" value="Aliphatic_acid_kinase_CS"/>
</dbReference>
<evidence type="ECO:0000256" key="8">
    <source>
        <dbReference type="ARBA" id="ARBA00022842"/>
    </source>
</evidence>
<comment type="function">
    <text evidence="9">Catalyzes the formation of acetyl phosphate from acetate and ATP. Can also catalyze the reverse reaction.</text>
</comment>
<comment type="subunit">
    <text evidence="9">Homodimer.</text>
</comment>
<organism evidence="11 12">
    <name type="scientific">Kineococcus radiotolerans</name>
    <dbReference type="NCBI Taxonomy" id="131568"/>
    <lineage>
        <taxon>Bacteria</taxon>
        <taxon>Bacillati</taxon>
        <taxon>Actinomycetota</taxon>
        <taxon>Actinomycetes</taxon>
        <taxon>Kineosporiales</taxon>
        <taxon>Kineosporiaceae</taxon>
        <taxon>Kineococcus</taxon>
    </lineage>
</organism>
<keyword evidence="2 9" id="KW-0963">Cytoplasm</keyword>
<dbReference type="GO" id="GO:0000287">
    <property type="term" value="F:magnesium ion binding"/>
    <property type="evidence" value="ECO:0007669"/>
    <property type="project" value="UniProtKB-UniRule"/>
</dbReference>
<dbReference type="GO" id="GO:0008776">
    <property type="term" value="F:acetate kinase activity"/>
    <property type="evidence" value="ECO:0007669"/>
    <property type="project" value="UniProtKB-UniRule"/>
</dbReference>
<evidence type="ECO:0000256" key="3">
    <source>
        <dbReference type="ARBA" id="ARBA00022679"/>
    </source>
</evidence>
<dbReference type="PROSITE" id="PS01076">
    <property type="entry name" value="ACETATE_KINASE_2"/>
    <property type="match status" value="1"/>
</dbReference>
<dbReference type="EMBL" id="JACHVY010000001">
    <property type="protein sequence ID" value="MBB2900464.1"/>
    <property type="molecule type" value="Genomic_DNA"/>
</dbReference>
<comment type="pathway">
    <text evidence="9">Metabolic intermediate biosynthesis; acetyl-CoA biosynthesis; acetyl-CoA from acetate: step 1/2.</text>
</comment>
<dbReference type="EC" id="2.7.2.1" evidence="9"/>
<feature type="site" description="Transition state stabilizer" evidence="9">
    <location>
        <position position="247"/>
    </location>
</feature>
<keyword evidence="5 9" id="KW-0547">Nucleotide-binding</keyword>
<feature type="binding site" evidence="9">
    <location>
        <begin position="214"/>
        <end position="218"/>
    </location>
    <ligand>
        <name>ATP</name>
        <dbReference type="ChEBI" id="CHEBI:30616"/>
    </ligand>
</feature>
<dbReference type="AlphaFoldDB" id="A0A7W4TK99"/>
<comment type="similarity">
    <text evidence="1 9 10">Belongs to the acetokinase family.</text>
</comment>
<evidence type="ECO:0000256" key="9">
    <source>
        <dbReference type="HAMAP-Rule" id="MF_00020"/>
    </source>
</evidence>
<dbReference type="UniPathway" id="UPA00340">
    <property type="reaction ID" value="UER00458"/>
</dbReference>
<keyword evidence="3 9" id="KW-0808">Transferase</keyword>
<dbReference type="Proteomes" id="UP000533269">
    <property type="component" value="Unassembled WGS sequence"/>
</dbReference>
<feature type="binding site" evidence="9">
    <location>
        <begin position="289"/>
        <end position="291"/>
    </location>
    <ligand>
        <name>ATP</name>
        <dbReference type="ChEBI" id="CHEBI:30616"/>
    </ligand>
</feature>
<feature type="binding site" evidence="9">
    <location>
        <position position="19"/>
    </location>
    <ligand>
        <name>ATP</name>
        <dbReference type="ChEBI" id="CHEBI:30616"/>
    </ligand>
</feature>
<dbReference type="RefSeq" id="WP_183390699.1">
    <property type="nucleotide sequence ID" value="NZ_JACHVY010000001.1"/>
</dbReference>
<dbReference type="PANTHER" id="PTHR21060:SF21">
    <property type="entry name" value="ACETATE KINASE"/>
    <property type="match status" value="1"/>
</dbReference>
<keyword evidence="8 9" id="KW-0460">Magnesium</keyword>
<dbReference type="CDD" id="cd24010">
    <property type="entry name" value="ASKHA_NBD_AcK_PK"/>
    <property type="match status" value="1"/>
</dbReference>
<evidence type="ECO:0000313" key="11">
    <source>
        <dbReference type="EMBL" id="MBB2900464.1"/>
    </source>
</evidence>
<accession>A0A7W4TK99</accession>
<dbReference type="HAMAP" id="MF_00020">
    <property type="entry name" value="Acetate_kinase"/>
    <property type="match status" value="1"/>
</dbReference>
<reference evidence="11 12" key="1">
    <citation type="submission" date="2020-08" db="EMBL/GenBank/DDBJ databases">
        <title>The Agave Microbiome: Exploring the role of microbial communities in plant adaptations to desert environments.</title>
        <authorList>
            <person name="Partida-Martinez L.P."/>
        </authorList>
    </citation>
    <scope>NUCLEOTIDE SEQUENCE [LARGE SCALE GENOMIC DNA]</scope>
    <source>
        <strain evidence="11 12">AS2.23</strain>
    </source>
</reference>
<evidence type="ECO:0000256" key="6">
    <source>
        <dbReference type="ARBA" id="ARBA00022777"/>
    </source>
</evidence>
<feature type="site" description="Transition state stabilizer" evidence="9">
    <location>
        <position position="183"/>
    </location>
</feature>
<evidence type="ECO:0000313" key="12">
    <source>
        <dbReference type="Proteomes" id="UP000533269"/>
    </source>
</evidence>
<keyword evidence="7 9" id="KW-0067">ATP-binding</keyword>
<dbReference type="GO" id="GO:0006085">
    <property type="term" value="P:acetyl-CoA biosynthetic process"/>
    <property type="evidence" value="ECO:0007669"/>
    <property type="project" value="UniProtKB-UniRule"/>
</dbReference>
<evidence type="ECO:0000256" key="7">
    <source>
        <dbReference type="ARBA" id="ARBA00022840"/>
    </source>
</evidence>
<dbReference type="Gene3D" id="3.30.420.40">
    <property type="match status" value="2"/>
</dbReference>
<feature type="binding site" evidence="9">
    <location>
        <position position="12"/>
    </location>
    <ligand>
        <name>Mg(2+)</name>
        <dbReference type="ChEBI" id="CHEBI:18420"/>
    </ligand>
</feature>
<dbReference type="SUPFAM" id="SSF53067">
    <property type="entry name" value="Actin-like ATPase domain"/>
    <property type="match status" value="2"/>
</dbReference>